<dbReference type="Proteomes" id="UP000248039">
    <property type="component" value="Unassembled WGS sequence"/>
</dbReference>
<dbReference type="EMBL" id="PYBW01000011">
    <property type="protein sequence ID" value="PYC87690.1"/>
    <property type="molecule type" value="Genomic_DNA"/>
</dbReference>
<proteinExistence type="predicted"/>
<organism evidence="1 2">
    <name type="scientific">Streptomyces tateyamensis</name>
    <dbReference type="NCBI Taxonomy" id="565073"/>
    <lineage>
        <taxon>Bacteria</taxon>
        <taxon>Bacillati</taxon>
        <taxon>Actinomycetota</taxon>
        <taxon>Actinomycetes</taxon>
        <taxon>Kitasatosporales</taxon>
        <taxon>Streptomycetaceae</taxon>
        <taxon>Streptomyces</taxon>
    </lineage>
</organism>
<evidence type="ECO:0000313" key="1">
    <source>
        <dbReference type="EMBL" id="PYC87690.1"/>
    </source>
</evidence>
<reference evidence="1 2" key="1">
    <citation type="submission" date="2018-03" db="EMBL/GenBank/DDBJ databases">
        <title>Bioinformatic expansion and discovery of thiopeptide antibiotics.</title>
        <authorList>
            <person name="Schwalen C.J."/>
            <person name="Hudson G.A."/>
            <person name="Mitchell D.A."/>
        </authorList>
    </citation>
    <scope>NUCLEOTIDE SEQUENCE [LARGE SCALE GENOMIC DNA]</scope>
    <source>
        <strain evidence="1 2">ATCC 21389</strain>
    </source>
</reference>
<name>A0A2V4PN53_9ACTN</name>
<gene>
    <name evidence="1" type="ORF">C7C46_02750</name>
</gene>
<comment type="caution">
    <text evidence="1">The sequence shown here is derived from an EMBL/GenBank/DDBJ whole genome shotgun (WGS) entry which is preliminary data.</text>
</comment>
<evidence type="ECO:0008006" key="3">
    <source>
        <dbReference type="Google" id="ProtNLM"/>
    </source>
</evidence>
<dbReference type="AlphaFoldDB" id="A0A2V4PN53"/>
<dbReference type="SUPFAM" id="SSF54909">
    <property type="entry name" value="Dimeric alpha+beta barrel"/>
    <property type="match status" value="1"/>
</dbReference>
<sequence length="100" mass="10932">MFARLSTHQGEPIEAEVDLAAGSALPIEQLRGSAGFCGVYFLADRASGRTLTLTLWEDEAALRDSEATATRIRKESDQRERTVTLSVERFEVGFADLAQG</sequence>
<evidence type="ECO:0000313" key="2">
    <source>
        <dbReference type="Proteomes" id="UP000248039"/>
    </source>
</evidence>
<dbReference type="InterPro" id="IPR011008">
    <property type="entry name" value="Dimeric_a/b-barrel"/>
</dbReference>
<dbReference type="OrthoDB" id="163160at2"/>
<dbReference type="RefSeq" id="WP_110665240.1">
    <property type="nucleotide sequence ID" value="NZ_PYBW01000011.1"/>
</dbReference>
<keyword evidence="2" id="KW-1185">Reference proteome</keyword>
<protein>
    <recommendedName>
        <fullName evidence="3">ABM domain-containing protein</fullName>
    </recommendedName>
</protein>
<accession>A0A2V4PN53</accession>